<comment type="caution">
    <text evidence="2">The sequence shown here is derived from an EMBL/GenBank/DDBJ whole genome shotgun (WGS) entry which is preliminary data.</text>
</comment>
<evidence type="ECO:0000313" key="3">
    <source>
        <dbReference type="Proteomes" id="UP000887013"/>
    </source>
</evidence>
<accession>A0A8X6U5Y9</accession>
<keyword evidence="3" id="KW-1185">Reference proteome</keyword>
<proteinExistence type="predicted"/>
<protein>
    <submittedName>
        <fullName evidence="2">Uncharacterized protein</fullName>
    </submittedName>
</protein>
<evidence type="ECO:0000256" key="1">
    <source>
        <dbReference type="SAM" id="MobiDB-lite"/>
    </source>
</evidence>
<dbReference type="AlphaFoldDB" id="A0A8X6U5Y9"/>
<dbReference type="EMBL" id="BMAW01023688">
    <property type="protein sequence ID" value="GFT83975.1"/>
    <property type="molecule type" value="Genomic_DNA"/>
</dbReference>
<sequence>MEFWTAAARNGTFPQSVSFTHPDERLHAPRPNAGEYNGIHQPHRPTQDFPGGRDSGERNGISFSGRKYISAPRINAFVHSLREKLSGRSTQSGFENHWMTHDYSPDDILKQVFFLFRNPKLCLEGQRDFINMRKWSSCS</sequence>
<gene>
    <name evidence="2" type="ORF">NPIL_116611</name>
</gene>
<reference evidence="2" key="1">
    <citation type="submission" date="2020-08" db="EMBL/GenBank/DDBJ databases">
        <title>Multicomponent nature underlies the extraordinary mechanical properties of spider dragline silk.</title>
        <authorList>
            <person name="Kono N."/>
            <person name="Nakamura H."/>
            <person name="Mori M."/>
            <person name="Yoshida Y."/>
            <person name="Ohtoshi R."/>
            <person name="Malay A.D."/>
            <person name="Moran D.A.P."/>
            <person name="Tomita M."/>
            <person name="Numata K."/>
            <person name="Arakawa K."/>
        </authorList>
    </citation>
    <scope>NUCLEOTIDE SEQUENCE</scope>
</reference>
<name>A0A8X6U5Y9_NEPPI</name>
<evidence type="ECO:0000313" key="2">
    <source>
        <dbReference type="EMBL" id="GFT83975.1"/>
    </source>
</evidence>
<organism evidence="2 3">
    <name type="scientific">Nephila pilipes</name>
    <name type="common">Giant wood spider</name>
    <name type="synonym">Nephila maculata</name>
    <dbReference type="NCBI Taxonomy" id="299642"/>
    <lineage>
        <taxon>Eukaryota</taxon>
        <taxon>Metazoa</taxon>
        <taxon>Ecdysozoa</taxon>
        <taxon>Arthropoda</taxon>
        <taxon>Chelicerata</taxon>
        <taxon>Arachnida</taxon>
        <taxon>Araneae</taxon>
        <taxon>Araneomorphae</taxon>
        <taxon>Entelegynae</taxon>
        <taxon>Araneoidea</taxon>
        <taxon>Nephilidae</taxon>
        <taxon>Nephila</taxon>
    </lineage>
</organism>
<feature type="region of interest" description="Disordered" evidence="1">
    <location>
        <begin position="14"/>
        <end position="62"/>
    </location>
</feature>
<dbReference type="Proteomes" id="UP000887013">
    <property type="component" value="Unassembled WGS sequence"/>
</dbReference>